<dbReference type="PANTHER" id="PTHR38011:SF11">
    <property type="entry name" value="2,5-DIAMINO-6-RIBOSYLAMINO-4(3H)-PYRIMIDINONE 5'-PHOSPHATE REDUCTASE"/>
    <property type="match status" value="1"/>
</dbReference>
<dbReference type="Proteomes" id="UP000266183">
    <property type="component" value="Chromosome"/>
</dbReference>
<proteinExistence type="predicted"/>
<name>A0A385SXW1_9BACT</name>
<feature type="domain" description="Bacterial bifunctional deaminase-reductase C-terminal" evidence="1">
    <location>
        <begin position="2"/>
        <end position="185"/>
    </location>
</feature>
<dbReference type="AlphaFoldDB" id="A0A385SXW1"/>
<dbReference type="OrthoDB" id="195113at2"/>
<dbReference type="KEGG" id="chk:D4L85_24590"/>
<dbReference type="Pfam" id="PF01872">
    <property type="entry name" value="RibD_C"/>
    <property type="match status" value="1"/>
</dbReference>
<dbReference type="RefSeq" id="WP_119756802.1">
    <property type="nucleotide sequence ID" value="NZ_CP032382.1"/>
</dbReference>
<sequence length="191" mass="20308">MRKLIMKMSISIDGFVSGAKGEKDWVFKTGDEESLAWSVEQVRQAGLLIMGRTTFEVIAPYWPTATGPFAAPMNEIPKAVFSKKGFTIPPPAGQTPAAASWAETRVFDGDLAEAITKLKAEPGKPIVAIGGAGFMQSLITTELIDEYHLATHPVALGSGVPIFAGLAMPLYLKLMGVKAFPGGAVVHTYGK</sequence>
<dbReference type="InterPro" id="IPR050765">
    <property type="entry name" value="Riboflavin_Biosynth_HTPR"/>
</dbReference>
<accession>A0A385SXW1</accession>
<organism evidence="2 3">
    <name type="scientific">Chryseolinea soli</name>
    <dbReference type="NCBI Taxonomy" id="2321403"/>
    <lineage>
        <taxon>Bacteria</taxon>
        <taxon>Pseudomonadati</taxon>
        <taxon>Bacteroidota</taxon>
        <taxon>Cytophagia</taxon>
        <taxon>Cytophagales</taxon>
        <taxon>Fulvivirgaceae</taxon>
        <taxon>Chryseolinea</taxon>
    </lineage>
</organism>
<dbReference type="GO" id="GO:0008703">
    <property type="term" value="F:5-amino-6-(5-phosphoribosylamino)uracil reductase activity"/>
    <property type="evidence" value="ECO:0007669"/>
    <property type="project" value="InterPro"/>
</dbReference>
<dbReference type="InterPro" id="IPR024072">
    <property type="entry name" value="DHFR-like_dom_sf"/>
</dbReference>
<dbReference type="InterPro" id="IPR002734">
    <property type="entry name" value="RibDG_C"/>
</dbReference>
<evidence type="ECO:0000313" key="3">
    <source>
        <dbReference type="Proteomes" id="UP000266183"/>
    </source>
</evidence>
<reference evidence="3" key="1">
    <citation type="submission" date="2018-09" db="EMBL/GenBank/DDBJ databases">
        <title>Chryseolinea sp. KIS68-18 isolated from soil.</title>
        <authorList>
            <person name="Weon H.-Y."/>
            <person name="Kwon S.-W."/>
            <person name="Lee S.A."/>
        </authorList>
    </citation>
    <scope>NUCLEOTIDE SEQUENCE [LARGE SCALE GENOMIC DNA]</scope>
    <source>
        <strain evidence="3">KIS68-18</strain>
    </source>
</reference>
<dbReference type="SUPFAM" id="SSF53597">
    <property type="entry name" value="Dihydrofolate reductase-like"/>
    <property type="match status" value="1"/>
</dbReference>
<dbReference type="PANTHER" id="PTHR38011">
    <property type="entry name" value="DIHYDROFOLATE REDUCTASE FAMILY PROTEIN (AFU_ORTHOLOGUE AFUA_8G06820)"/>
    <property type="match status" value="1"/>
</dbReference>
<dbReference type="GO" id="GO:0009231">
    <property type="term" value="P:riboflavin biosynthetic process"/>
    <property type="evidence" value="ECO:0007669"/>
    <property type="project" value="InterPro"/>
</dbReference>
<keyword evidence="3" id="KW-1185">Reference proteome</keyword>
<dbReference type="EMBL" id="CP032382">
    <property type="protein sequence ID" value="AYB33568.1"/>
    <property type="molecule type" value="Genomic_DNA"/>
</dbReference>
<evidence type="ECO:0000313" key="2">
    <source>
        <dbReference type="EMBL" id="AYB33568.1"/>
    </source>
</evidence>
<protein>
    <submittedName>
        <fullName evidence="2">Dihydrofolate reductase</fullName>
    </submittedName>
</protein>
<dbReference type="Gene3D" id="3.40.430.10">
    <property type="entry name" value="Dihydrofolate Reductase, subunit A"/>
    <property type="match status" value="1"/>
</dbReference>
<evidence type="ECO:0000259" key="1">
    <source>
        <dbReference type="Pfam" id="PF01872"/>
    </source>
</evidence>
<gene>
    <name evidence="2" type="ORF">D4L85_24590</name>
</gene>